<proteinExistence type="predicted"/>
<reference evidence="1" key="2">
    <citation type="submission" date="2025-08" db="UniProtKB">
        <authorList>
            <consortium name="Ensembl"/>
        </authorList>
    </citation>
    <scope>IDENTIFICATION</scope>
</reference>
<protein>
    <submittedName>
        <fullName evidence="1">Uncharacterized protein</fullName>
    </submittedName>
</protein>
<dbReference type="Ensembl" id="ENSCINT00000036797.1">
    <property type="protein sequence ID" value="ENSCINP00000033719.1"/>
    <property type="gene ID" value="ENSCING00000023374.1"/>
</dbReference>
<accession>H2XVN5</accession>
<organism evidence="1 2">
    <name type="scientific">Ciona intestinalis</name>
    <name type="common">Transparent sea squirt</name>
    <name type="synonym">Ascidia intestinalis</name>
    <dbReference type="NCBI Taxonomy" id="7719"/>
    <lineage>
        <taxon>Eukaryota</taxon>
        <taxon>Metazoa</taxon>
        <taxon>Chordata</taxon>
        <taxon>Tunicata</taxon>
        <taxon>Ascidiacea</taxon>
        <taxon>Phlebobranchia</taxon>
        <taxon>Cionidae</taxon>
        <taxon>Ciona</taxon>
    </lineage>
</organism>
<reference evidence="1" key="3">
    <citation type="submission" date="2025-09" db="UniProtKB">
        <authorList>
            <consortium name="Ensembl"/>
        </authorList>
    </citation>
    <scope>IDENTIFICATION</scope>
</reference>
<keyword evidence="2" id="KW-1185">Reference proteome</keyword>
<sequence length="53" mass="6195">IRGSYDTPVPTLAAPLFTRGISFHKLYLKHFFTQHIKTKHAHIYAYIIFHALI</sequence>
<name>H2XVN5_CIOIN</name>
<dbReference type="HOGENOM" id="CLU_3073830_0_0_1"/>
<reference evidence="2" key="1">
    <citation type="journal article" date="2002" name="Science">
        <title>The draft genome of Ciona intestinalis: insights into chordate and vertebrate origins.</title>
        <authorList>
            <person name="Dehal P."/>
            <person name="Satou Y."/>
            <person name="Campbell R.K."/>
            <person name="Chapman J."/>
            <person name="Degnan B."/>
            <person name="De Tomaso A."/>
            <person name="Davidson B."/>
            <person name="Di Gregorio A."/>
            <person name="Gelpke M."/>
            <person name="Goodstein D.M."/>
            <person name="Harafuji N."/>
            <person name="Hastings K.E."/>
            <person name="Ho I."/>
            <person name="Hotta K."/>
            <person name="Huang W."/>
            <person name="Kawashima T."/>
            <person name="Lemaire P."/>
            <person name="Martinez D."/>
            <person name="Meinertzhagen I.A."/>
            <person name="Necula S."/>
            <person name="Nonaka M."/>
            <person name="Putnam N."/>
            <person name="Rash S."/>
            <person name="Saiga H."/>
            <person name="Satake M."/>
            <person name="Terry A."/>
            <person name="Yamada L."/>
            <person name="Wang H.G."/>
            <person name="Awazu S."/>
            <person name="Azumi K."/>
            <person name="Boore J."/>
            <person name="Branno M."/>
            <person name="Chin-Bow S."/>
            <person name="DeSantis R."/>
            <person name="Doyle S."/>
            <person name="Francino P."/>
            <person name="Keys D.N."/>
            <person name="Haga S."/>
            <person name="Hayashi H."/>
            <person name="Hino K."/>
            <person name="Imai K.S."/>
            <person name="Inaba K."/>
            <person name="Kano S."/>
            <person name="Kobayashi K."/>
            <person name="Kobayashi M."/>
            <person name="Lee B.I."/>
            <person name="Makabe K.W."/>
            <person name="Manohar C."/>
            <person name="Matassi G."/>
            <person name="Medina M."/>
            <person name="Mochizuki Y."/>
            <person name="Mount S."/>
            <person name="Morishita T."/>
            <person name="Miura S."/>
            <person name="Nakayama A."/>
            <person name="Nishizaka S."/>
            <person name="Nomoto H."/>
            <person name="Ohta F."/>
            <person name="Oishi K."/>
            <person name="Rigoutsos I."/>
            <person name="Sano M."/>
            <person name="Sasaki A."/>
            <person name="Sasakura Y."/>
            <person name="Shoguchi E."/>
            <person name="Shin-i T."/>
            <person name="Spagnuolo A."/>
            <person name="Stainier D."/>
            <person name="Suzuki M.M."/>
            <person name="Tassy O."/>
            <person name="Takatori N."/>
            <person name="Tokuoka M."/>
            <person name="Yagi K."/>
            <person name="Yoshizaki F."/>
            <person name="Wada S."/>
            <person name="Zhang C."/>
            <person name="Hyatt P.D."/>
            <person name="Larimer F."/>
            <person name="Detter C."/>
            <person name="Doggett N."/>
            <person name="Glavina T."/>
            <person name="Hawkins T."/>
            <person name="Richardson P."/>
            <person name="Lucas S."/>
            <person name="Kohara Y."/>
            <person name="Levine M."/>
            <person name="Satoh N."/>
            <person name="Rokhsar D.S."/>
        </authorList>
    </citation>
    <scope>NUCLEOTIDE SEQUENCE [LARGE SCALE GENOMIC DNA]</scope>
</reference>
<dbReference type="AlphaFoldDB" id="H2XVN5"/>
<evidence type="ECO:0000313" key="1">
    <source>
        <dbReference type="Ensembl" id="ENSCINP00000033719.1"/>
    </source>
</evidence>
<dbReference type="Proteomes" id="UP000008144">
    <property type="component" value="Unassembled WGS sequence"/>
</dbReference>
<dbReference type="InParanoid" id="H2XVN5"/>
<evidence type="ECO:0000313" key="2">
    <source>
        <dbReference type="Proteomes" id="UP000008144"/>
    </source>
</evidence>